<sequence>MNIRSKVHLWKGINRDLIKPTLITLSQFADHSDRTSCYCGPKILSYGSCDDPPSCPKNNTTKGTSPQLPSSTPSKNTIKRTASLLPRFGPMDPVSNIRPVHFDPRDDETALQRKYRLFYADTWKWLDRYWAAHNIKLMQAKREFLESENKRVEHLSPDNKLQPDLSDFHARFLEENRKSQMKFNL</sequence>
<keyword evidence="3" id="KW-0999">Mitochondrion inner membrane</keyword>
<name>A0A183AYY8_9TREM</name>
<reference evidence="7 8" key="2">
    <citation type="submission" date="2018-11" db="EMBL/GenBank/DDBJ databases">
        <authorList>
            <consortium name="Pathogen Informatics"/>
        </authorList>
    </citation>
    <scope>NUCLEOTIDE SEQUENCE [LARGE SCALE GENOMIC DNA]</scope>
    <source>
        <strain evidence="7 8">Egypt</strain>
    </source>
</reference>
<reference evidence="9" key="1">
    <citation type="submission" date="2016-06" db="UniProtKB">
        <authorList>
            <consortium name="WormBaseParasite"/>
        </authorList>
    </citation>
    <scope>IDENTIFICATION</scope>
</reference>
<evidence type="ECO:0000256" key="4">
    <source>
        <dbReference type="ARBA" id="ARBA00022946"/>
    </source>
</evidence>
<evidence type="ECO:0000256" key="1">
    <source>
        <dbReference type="ARBA" id="ARBA00004443"/>
    </source>
</evidence>
<protein>
    <submittedName>
        <fullName evidence="7 9">Uncharacterized protein</fullName>
    </submittedName>
</protein>
<comment type="similarity">
    <text evidence="2">Belongs to the COA8 family.</text>
</comment>
<evidence type="ECO:0000313" key="7">
    <source>
        <dbReference type="EMBL" id="VDP89421.1"/>
    </source>
</evidence>
<keyword evidence="4" id="KW-0809">Transit peptide</keyword>
<dbReference type="AlphaFoldDB" id="A0A183AYY8"/>
<dbReference type="GO" id="GO:0005743">
    <property type="term" value="C:mitochondrial inner membrane"/>
    <property type="evidence" value="ECO:0007669"/>
    <property type="project" value="UniProtKB-SubCell"/>
</dbReference>
<dbReference type="GO" id="GO:0097193">
    <property type="term" value="P:intrinsic apoptotic signaling pathway"/>
    <property type="evidence" value="ECO:0007669"/>
    <property type="project" value="InterPro"/>
</dbReference>
<dbReference type="EMBL" id="UZAN01052307">
    <property type="protein sequence ID" value="VDP89421.1"/>
    <property type="molecule type" value="Genomic_DNA"/>
</dbReference>
<gene>
    <name evidence="7" type="ORF">ECPE_LOCUS12173</name>
</gene>
<dbReference type="PANTHER" id="PTHR31107:SF2">
    <property type="entry name" value="CYTOCHROME C OXIDASE ASSEMBLY FACTOR 8"/>
    <property type="match status" value="1"/>
</dbReference>
<keyword evidence="5" id="KW-0496">Mitochondrion</keyword>
<evidence type="ECO:0000256" key="2">
    <source>
        <dbReference type="ARBA" id="ARBA00005453"/>
    </source>
</evidence>
<evidence type="ECO:0000256" key="6">
    <source>
        <dbReference type="ARBA" id="ARBA00023136"/>
    </source>
</evidence>
<accession>A0A183AYY8</accession>
<evidence type="ECO:0000256" key="5">
    <source>
        <dbReference type="ARBA" id="ARBA00023128"/>
    </source>
</evidence>
<dbReference type="OrthoDB" id="6246201at2759"/>
<comment type="subcellular location">
    <subcellularLocation>
        <location evidence="1">Mitochondrion inner membrane</location>
        <topology evidence="1">Peripheral membrane protein</topology>
        <orientation evidence="1">Matrix side</orientation>
    </subcellularLocation>
</comment>
<proteinExistence type="inferred from homology"/>
<dbReference type="Pfam" id="PF10231">
    <property type="entry name" value="COA8"/>
    <property type="match status" value="1"/>
</dbReference>
<dbReference type="PANTHER" id="PTHR31107">
    <property type="entry name" value="APOPTOGENIC PROTEIN 1, MITOCHONDRIAL"/>
    <property type="match status" value="1"/>
</dbReference>
<organism evidence="9">
    <name type="scientific">Echinostoma caproni</name>
    <dbReference type="NCBI Taxonomy" id="27848"/>
    <lineage>
        <taxon>Eukaryota</taxon>
        <taxon>Metazoa</taxon>
        <taxon>Spiralia</taxon>
        <taxon>Lophotrochozoa</taxon>
        <taxon>Platyhelminthes</taxon>
        <taxon>Trematoda</taxon>
        <taxon>Digenea</taxon>
        <taxon>Plagiorchiida</taxon>
        <taxon>Echinostomata</taxon>
        <taxon>Echinostomatoidea</taxon>
        <taxon>Echinostomatidae</taxon>
        <taxon>Echinostoma</taxon>
    </lineage>
</organism>
<evidence type="ECO:0000256" key="3">
    <source>
        <dbReference type="ARBA" id="ARBA00022792"/>
    </source>
</evidence>
<dbReference type="WBParaSite" id="ECPE_0001220901-mRNA-1">
    <property type="protein sequence ID" value="ECPE_0001220901-mRNA-1"/>
    <property type="gene ID" value="ECPE_0001220901"/>
</dbReference>
<evidence type="ECO:0000313" key="8">
    <source>
        <dbReference type="Proteomes" id="UP000272942"/>
    </source>
</evidence>
<evidence type="ECO:0000313" key="9">
    <source>
        <dbReference type="WBParaSite" id="ECPE_0001220901-mRNA-1"/>
    </source>
</evidence>
<dbReference type="InterPro" id="IPR018796">
    <property type="entry name" value="COA8"/>
</dbReference>
<keyword evidence="6" id="KW-0472">Membrane</keyword>
<dbReference type="Proteomes" id="UP000272942">
    <property type="component" value="Unassembled WGS sequence"/>
</dbReference>
<keyword evidence="8" id="KW-1185">Reference proteome</keyword>